<comment type="caution">
    <text evidence="2">The sequence shown here is derived from an EMBL/GenBank/DDBJ whole genome shotgun (WGS) entry which is preliminary data.</text>
</comment>
<dbReference type="Proteomes" id="UP000574769">
    <property type="component" value="Unassembled WGS sequence"/>
</dbReference>
<sequence>MTSRLTLAALLLPLVALAGCGGTQNRGVESVHQPVVSRTDLPIDLATLYGDLPPAERGRLAGWLTGLKLGYGDRVWVEGAEGDAPAIRDAVGEIVGGFGLLLAERPAMGAPVPDGMVRVVISRARASVPGCPDWSRNGSINYDQHTSSDYGCAVNGNLAAMIADPRDLVQGKAGNELTDPARAAKPVADYRKAALTGGGGATVKAESAKGGN</sequence>
<dbReference type="EMBL" id="JACHNY010000001">
    <property type="protein sequence ID" value="MBB4616204.1"/>
    <property type="molecule type" value="Genomic_DNA"/>
</dbReference>
<feature type="chain" id="PRO_5030803482" evidence="1">
    <location>
        <begin position="19"/>
        <end position="212"/>
    </location>
</feature>
<protein>
    <submittedName>
        <fullName evidence="2">Pilus assembly protein CpaD</fullName>
    </submittedName>
</protein>
<dbReference type="AlphaFoldDB" id="A0A7W7EWL9"/>
<accession>A0A7W7EWL9</accession>
<evidence type="ECO:0000313" key="2">
    <source>
        <dbReference type="EMBL" id="MBB4616204.1"/>
    </source>
</evidence>
<dbReference type="InterPro" id="IPR019027">
    <property type="entry name" value="Pilus_biogenesis_CpaD-related"/>
</dbReference>
<dbReference type="Pfam" id="PF09476">
    <property type="entry name" value="Pilus_CpaD"/>
    <property type="match status" value="1"/>
</dbReference>
<keyword evidence="1" id="KW-0732">Signal</keyword>
<dbReference type="RefSeq" id="WP_184110866.1">
    <property type="nucleotide sequence ID" value="NZ_JACHNY010000001.1"/>
</dbReference>
<evidence type="ECO:0000256" key="1">
    <source>
        <dbReference type="SAM" id="SignalP"/>
    </source>
</evidence>
<organism evidence="2 3">
    <name type="scientific">Sphingomonas abaci</name>
    <dbReference type="NCBI Taxonomy" id="237611"/>
    <lineage>
        <taxon>Bacteria</taxon>
        <taxon>Pseudomonadati</taxon>
        <taxon>Pseudomonadota</taxon>
        <taxon>Alphaproteobacteria</taxon>
        <taxon>Sphingomonadales</taxon>
        <taxon>Sphingomonadaceae</taxon>
        <taxon>Sphingomonas</taxon>
    </lineage>
</organism>
<evidence type="ECO:0000313" key="3">
    <source>
        <dbReference type="Proteomes" id="UP000574769"/>
    </source>
</evidence>
<keyword evidence="3" id="KW-1185">Reference proteome</keyword>
<reference evidence="2 3" key="1">
    <citation type="submission" date="2020-08" db="EMBL/GenBank/DDBJ databases">
        <title>Genomic Encyclopedia of Type Strains, Phase IV (KMG-IV): sequencing the most valuable type-strain genomes for metagenomic binning, comparative biology and taxonomic classification.</title>
        <authorList>
            <person name="Goeker M."/>
        </authorList>
    </citation>
    <scope>NUCLEOTIDE SEQUENCE [LARGE SCALE GENOMIC DNA]</scope>
    <source>
        <strain evidence="2 3">DSM 15867</strain>
    </source>
</reference>
<gene>
    <name evidence="2" type="ORF">GGQ96_000310</name>
</gene>
<name>A0A7W7EWL9_9SPHN</name>
<dbReference type="PROSITE" id="PS51257">
    <property type="entry name" value="PROKAR_LIPOPROTEIN"/>
    <property type="match status" value="1"/>
</dbReference>
<proteinExistence type="predicted"/>
<feature type="signal peptide" evidence="1">
    <location>
        <begin position="1"/>
        <end position="18"/>
    </location>
</feature>